<proteinExistence type="predicted"/>
<feature type="domain" description="Fido" evidence="1">
    <location>
        <begin position="173"/>
        <end position="305"/>
    </location>
</feature>
<dbReference type="InterPro" id="IPR003812">
    <property type="entry name" value="Fido"/>
</dbReference>
<evidence type="ECO:0000313" key="2">
    <source>
        <dbReference type="EMBL" id="SKA63111.1"/>
    </source>
</evidence>
<evidence type="ECO:0000259" key="1">
    <source>
        <dbReference type="PROSITE" id="PS51459"/>
    </source>
</evidence>
<dbReference type="InterPro" id="IPR046738">
    <property type="entry name" value="DUF6788"/>
</dbReference>
<dbReference type="Pfam" id="PF20586">
    <property type="entry name" value="DUF6788"/>
    <property type="match status" value="1"/>
</dbReference>
<protein>
    <submittedName>
        <fullName evidence="2">Fic/DOC family protein</fullName>
    </submittedName>
</protein>
<dbReference type="EMBL" id="FUXZ01000004">
    <property type="protein sequence ID" value="SKA63111.1"/>
    <property type="molecule type" value="Genomic_DNA"/>
</dbReference>
<dbReference type="Proteomes" id="UP000190814">
    <property type="component" value="Unassembled WGS sequence"/>
</dbReference>
<dbReference type="STRING" id="39495.SAMN02745111_00763"/>
<gene>
    <name evidence="2" type="ORF">SAMN02745111_00763</name>
</gene>
<dbReference type="SUPFAM" id="SSF140931">
    <property type="entry name" value="Fic-like"/>
    <property type="match status" value="1"/>
</dbReference>
<name>A0A1T4VF13_9FIRM</name>
<dbReference type="InterPro" id="IPR036597">
    <property type="entry name" value="Fido-like_dom_sf"/>
</dbReference>
<dbReference type="OrthoDB" id="9807853at2"/>
<evidence type="ECO:0000313" key="3">
    <source>
        <dbReference type="Proteomes" id="UP000190814"/>
    </source>
</evidence>
<dbReference type="PROSITE" id="PS51459">
    <property type="entry name" value="FIDO"/>
    <property type="match status" value="1"/>
</dbReference>
<organism evidence="2 3">
    <name type="scientific">Eubacterium uniforme</name>
    <dbReference type="NCBI Taxonomy" id="39495"/>
    <lineage>
        <taxon>Bacteria</taxon>
        <taxon>Bacillati</taxon>
        <taxon>Bacillota</taxon>
        <taxon>Clostridia</taxon>
        <taxon>Eubacteriales</taxon>
        <taxon>Eubacteriaceae</taxon>
        <taxon>Eubacterium</taxon>
    </lineage>
</organism>
<dbReference type="Pfam" id="PF02661">
    <property type="entry name" value="Fic"/>
    <property type="match status" value="1"/>
</dbReference>
<dbReference type="Gene3D" id="1.10.3290.10">
    <property type="entry name" value="Fido-like domain"/>
    <property type="match status" value="1"/>
</dbReference>
<keyword evidence="3" id="KW-1185">Reference proteome</keyword>
<sequence>MSNIELIRLLINEKAEAEARLHLIPYDGSPEIKENKSGKYLYVRKRVGNRLTSTYVDIYSDELYQLLVKNAKESRELKKVIRRLTKKLADLGYTSNELSPEAVLNLDFARANMKTSIYDQAVLEGVSTTFPQTEDIIENGTVNGMTASDVQKVLNLKHAWEFILDEDVLQADCDYYLLSYIAKLINEGFYSEGGRIRSVPVAIGGCDYVPPIPIENVVKGKIHDIVESNMKDIDKAVRILLYTMRTQIFIDGNKRAAVIFANHYMISHGLGLLVIPEKEVSKFKKLLVKYYENENEKEIKDFLIKKCWRKMKEE</sequence>
<dbReference type="AlphaFoldDB" id="A0A1T4VF13"/>
<reference evidence="2 3" key="1">
    <citation type="submission" date="2017-02" db="EMBL/GenBank/DDBJ databases">
        <authorList>
            <person name="Peterson S.W."/>
        </authorList>
    </citation>
    <scope>NUCLEOTIDE SEQUENCE [LARGE SCALE GENOMIC DNA]</scope>
    <source>
        <strain evidence="2 3">ATCC 35992</strain>
    </source>
</reference>
<accession>A0A1T4VF13</accession>
<dbReference type="RefSeq" id="WP_078765648.1">
    <property type="nucleotide sequence ID" value="NZ_FUXZ01000004.1"/>
</dbReference>